<dbReference type="InterPro" id="IPR045601">
    <property type="entry name" value="DUF6455"/>
</dbReference>
<keyword evidence="4" id="KW-1185">Reference proteome</keyword>
<accession>A0ABW5A849</accession>
<proteinExistence type="predicted"/>
<protein>
    <submittedName>
        <fullName evidence="3">DUF6455 family protein</fullName>
    </submittedName>
</protein>
<comment type="caution">
    <text evidence="3">The sequence shown here is derived from an EMBL/GenBank/DDBJ whole genome shotgun (WGS) entry which is preliminary data.</text>
</comment>
<dbReference type="Proteomes" id="UP001597413">
    <property type="component" value="Unassembled WGS sequence"/>
</dbReference>
<reference evidence="4" key="1">
    <citation type="journal article" date="2019" name="Int. J. Syst. Evol. Microbiol.">
        <title>The Global Catalogue of Microorganisms (GCM) 10K type strain sequencing project: providing services to taxonomists for standard genome sequencing and annotation.</title>
        <authorList>
            <consortium name="The Broad Institute Genomics Platform"/>
            <consortium name="The Broad Institute Genome Sequencing Center for Infectious Disease"/>
            <person name="Wu L."/>
            <person name="Ma J."/>
        </authorList>
    </citation>
    <scope>NUCLEOTIDE SEQUENCE [LARGE SCALE GENOMIC DNA]</scope>
    <source>
        <strain evidence="4">CCUG 55131</strain>
    </source>
</reference>
<evidence type="ECO:0000313" key="3">
    <source>
        <dbReference type="EMBL" id="MFD2174487.1"/>
    </source>
</evidence>
<dbReference type="RefSeq" id="WP_377390017.1">
    <property type="nucleotide sequence ID" value="NZ_JBHUIX010000011.1"/>
</dbReference>
<evidence type="ECO:0000313" key="4">
    <source>
        <dbReference type="Proteomes" id="UP001597413"/>
    </source>
</evidence>
<gene>
    <name evidence="3" type="ORF">ACFSM0_10325</name>
</gene>
<evidence type="ECO:0000256" key="1">
    <source>
        <dbReference type="SAM" id="MobiDB-lite"/>
    </source>
</evidence>
<organism evidence="3 4">
    <name type="scientific">Rhodobacter lacus</name>
    <dbReference type="NCBI Taxonomy" id="1641972"/>
    <lineage>
        <taxon>Bacteria</taxon>
        <taxon>Pseudomonadati</taxon>
        <taxon>Pseudomonadota</taxon>
        <taxon>Alphaproteobacteria</taxon>
        <taxon>Rhodobacterales</taxon>
        <taxon>Rhodobacter group</taxon>
        <taxon>Rhodobacter</taxon>
    </lineage>
</organism>
<dbReference type="Pfam" id="PF20056">
    <property type="entry name" value="DUF6455"/>
    <property type="match status" value="1"/>
</dbReference>
<dbReference type="EMBL" id="JBHUIX010000011">
    <property type="protein sequence ID" value="MFD2174487.1"/>
    <property type="molecule type" value="Genomic_DNA"/>
</dbReference>
<feature type="domain" description="DUF6455" evidence="2">
    <location>
        <begin position="1"/>
        <end position="92"/>
    </location>
</feature>
<sequence length="120" mass="13163">MYGRKTLNRHAALMNRMAQVLGINLTERMIAGKISGEEWREAVVRCTNCSDPGECMHWLAEHAEAGTDPNAPPIAAAPSYCTNKMMMARLRRQIVEEDQAEEPVPGSGVEGESDGYPGKC</sequence>
<feature type="region of interest" description="Disordered" evidence="1">
    <location>
        <begin position="93"/>
        <end position="120"/>
    </location>
</feature>
<name>A0ABW5A849_9RHOB</name>
<evidence type="ECO:0000259" key="2">
    <source>
        <dbReference type="Pfam" id="PF20056"/>
    </source>
</evidence>